<accession>A0A087GNQ7</accession>
<dbReference type="Gramene" id="KFK31509">
    <property type="protein sequence ID" value="KFK31509"/>
    <property type="gene ID" value="AALP_AA6G122000"/>
</dbReference>
<dbReference type="PANTHER" id="PTHR33671:SF6">
    <property type="match status" value="1"/>
</dbReference>
<dbReference type="PANTHER" id="PTHR33671">
    <property type="entry name" value="N-METHYLTRANSFERASE, PUTATIVE (DUF688)-RELATED"/>
    <property type="match status" value="1"/>
</dbReference>
<gene>
    <name evidence="2" type="ordered locus">AALP_Aa6g122000</name>
</gene>
<feature type="region of interest" description="Disordered" evidence="1">
    <location>
        <begin position="157"/>
        <end position="176"/>
    </location>
</feature>
<organism evidence="2 3">
    <name type="scientific">Arabis alpina</name>
    <name type="common">Alpine rock-cress</name>
    <dbReference type="NCBI Taxonomy" id="50452"/>
    <lineage>
        <taxon>Eukaryota</taxon>
        <taxon>Viridiplantae</taxon>
        <taxon>Streptophyta</taxon>
        <taxon>Embryophyta</taxon>
        <taxon>Tracheophyta</taxon>
        <taxon>Spermatophyta</taxon>
        <taxon>Magnoliopsida</taxon>
        <taxon>eudicotyledons</taxon>
        <taxon>Gunneridae</taxon>
        <taxon>Pentapetalae</taxon>
        <taxon>rosids</taxon>
        <taxon>malvids</taxon>
        <taxon>Brassicales</taxon>
        <taxon>Brassicaceae</taxon>
        <taxon>Arabideae</taxon>
        <taxon>Arabis</taxon>
    </lineage>
</organism>
<dbReference type="AlphaFoldDB" id="A0A087GNQ7"/>
<evidence type="ECO:0000256" key="1">
    <source>
        <dbReference type="SAM" id="MobiDB-lite"/>
    </source>
</evidence>
<dbReference type="Proteomes" id="UP000029120">
    <property type="component" value="Chromosome 6"/>
</dbReference>
<dbReference type="Pfam" id="PF05097">
    <property type="entry name" value="DUF688"/>
    <property type="match status" value="1"/>
</dbReference>
<feature type="compositionally biased region" description="Polar residues" evidence="1">
    <location>
        <begin position="351"/>
        <end position="362"/>
    </location>
</feature>
<dbReference type="OrthoDB" id="677721at2759"/>
<reference evidence="3" key="1">
    <citation type="journal article" date="2015" name="Nat. Plants">
        <title>Genome expansion of Arabis alpina linked with retrotransposition and reduced symmetric DNA methylation.</title>
        <authorList>
            <person name="Willing E.M."/>
            <person name="Rawat V."/>
            <person name="Mandakova T."/>
            <person name="Maumus F."/>
            <person name="James G.V."/>
            <person name="Nordstroem K.J."/>
            <person name="Becker C."/>
            <person name="Warthmann N."/>
            <person name="Chica C."/>
            <person name="Szarzynska B."/>
            <person name="Zytnicki M."/>
            <person name="Albani M.C."/>
            <person name="Kiefer C."/>
            <person name="Bergonzi S."/>
            <person name="Castaings L."/>
            <person name="Mateos J.L."/>
            <person name="Berns M.C."/>
            <person name="Bujdoso N."/>
            <person name="Piofczyk T."/>
            <person name="de Lorenzo L."/>
            <person name="Barrero-Sicilia C."/>
            <person name="Mateos I."/>
            <person name="Piednoel M."/>
            <person name="Hagmann J."/>
            <person name="Chen-Min-Tao R."/>
            <person name="Iglesias-Fernandez R."/>
            <person name="Schuster S.C."/>
            <person name="Alonso-Blanco C."/>
            <person name="Roudier F."/>
            <person name="Carbonero P."/>
            <person name="Paz-Ares J."/>
            <person name="Davis S.J."/>
            <person name="Pecinka A."/>
            <person name="Quesneville H."/>
            <person name="Colot V."/>
            <person name="Lysak M.A."/>
            <person name="Weigel D."/>
            <person name="Coupland G."/>
            <person name="Schneeberger K."/>
        </authorList>
    </citation>
    <scope>NUCLEOTIDE SEQUENCE [LARGE SCALE GENOMIC DNA]</scope>
    <source>
        <strain evidence="3">cv. Pajares</strain>
    </source>
</reference>
<feature type="region of interest" description="Disordered" evidence="1">
    <location>
        <begin position="343"/>
        <end position="373"/>
    </location>
</feature>
<dbReference type="EMBL" id="CM002874">
    <property type="protein sequence ID" value="KFK31509.1"/>
    <property type="molecule type" value="Genomic_DNA"/>
</dbReference>
<feature type="region of interest" description="Disordered" evidence="1">
    <location>
        <begin position="17"/>
        <end position="53"/>
    </location>
</feature>
<dbReference type="OMA" id="PFKWEQT"/>
<feature type="compositionally biased region" description="Basic residues" evidence="1">
    <location>
        <begin position="33"/>
        <end position="45"/>
    </location>
</feature>
<feature type="compositionally biased region" description="Basic residues" evidence="1">
    <location>
        <begin position="167"/>
        <end position="176"/>
    </location>
</feature>
<evidence type="ECO:0000313" key="2">
    <source>
        <dbReference type="EMBL" id="KFK31509.1"/>
    </source>
</evidence>
<dbReference type="InterPro" id="IPR007789">
    <property type="entry name" value="DUF688"/>
</dbReference>
<keyword evidence="3" id="KW-1185">Reference proteome</keyword>
<evidence type="ECO:0000313" key="3">
    <source>
        <dbReference type="Proteomes" id="UP000029120"/>
    </source>
</evidence>
<sequence>MEEKKLNFDAPFLSVRRISTKQENTADSDNTKNKKIVKTKRRRKAKESCQETTKHETQVRLLKDDRSFDHVMETSLVPFKWEQTPGKPKGYHTLIEESDLIKASDMVSSTASFSVNCSSNETSDEFEKNVSKDDVIMEYRDLMMSRFLPDAKAIALKQKEESSPNQNKKKQKKKRSIALERVSMAINQDLNNDNDDDYDHDHVDGIAETVLYSNASKKAQVGFLPRFCSKNSLDVFNPVLSRVKTCQDLGVKSGEIVNPKSIDSLYKTQSPSLPRILRSNKVMSKSQELYPLPRFSKEISRNSLSKSGEIIRIPRNHPRLKRTASDQIQRQVTRFLVEEVKRRRNGDKIRSSNLSKTSQISVPQPPLPKTPSESWLCRTLPRSSAASMVSGQLSIVVSGQTTGFKKVEQKTNSQSIKWETIVKTSYKHHDHVRYSEELIVVHPSRQHKL</sequence>
<protein>
    <submittedName>
        <fullName evidence="2">Uncharacterized protein</fullName>
    </submittedName>
</protein>
<proteinExistence type="predicted"/>
<name>A0A087GNQ7_ARAAL</name>